<protein>
    <recommendedName>
        <fullName evidence="3">UBC core domain-containing protein</fullName>
    </recommendedName>
</protein>
<dbReference type="SMART" id="SM00212">
    <property type="entry name" value="UBCc"/>
    <property type="match status" value="1"/>
</dbReference>
<evidence type="ECO:0000256" key="1">
    <source>
        <dbReference type="ARBA" id="ARBA00022679"/>
    </source>
</evidence>
<dbReference type="GO" id="GO:0061631">
    <property type="term" value="F:ubiquitin conjugating enzyme activity"/>
    <property type="evidence" value="ECO:0007669"/>
    <property type="project" value="TreeGrafter"/>
</dbReference>
<accession>A0A3S3QAY5</accession>
<keyword evidence="2" id="KW-0833">Ubl conjugation pathway</keyword>
<feature type="domain" description="UBC core" evidence="3">
    <location>
        <begin position="657"/>
        <end position="817"/>
    </location>
</feature>
<name>A0A3S3QAY5_9ACAR</name>
<dbReference type="SUPFAM" id="SSF54495">
    <property type="entry name" value="UBC-like"/>
    <property type="match status" value="1"/>
</dbReference>
<dbReference type="PANTHER" id="PTHR46116:SF15">
    <property type="entry name" value="(E3-INDEPENDENT) E2 UBIQUITIN-CONJUGATING ENZYME"/>
    <property type="match status" value="1"/>
</dbReference>
<reference evidence="4 5" key="1">
    <citation type="journal article" date="2018" name="Gigascience">
        <title>Genomes of trombidid mites reveal novel predicted allergens and laterally-transferred genes associated with secondary metabolism.</title>
        <authorList>
            <person name="Dong X."/>
            <person name="Chaisiri K."/>
            <person name="Xia D."/>
            <person name="Armstrong S.D."/>
            <person name="Fang Y."/>
            <person name="Donnelly M.J."/>
            <person name="Kadowaki T."/>
            <person name="McGarry J.W."/>
            <person name="Darby A.C."/>
            <person name="Makepeace B.L."/>
        </authorList>
    </citation>
    <scope>NUCLEOTIDE SEQUENCE [LARGE SCALE GENOMIC DNA]</scope>
    <source>
        <strain evidence="4">UoL-WK</strain>
    </source>
</reference>
<dbReference type="OrthoDB" id="47801at2759"/>
<dbReference type="Pfam" id="PF23043">
    <property type="entry name" value="SH3-B_UBE2O"/>
    <property type="match status" value="1"/>
</dbReference>
<dbReference type="PROSITE" id="PS50127">
    <property type="entry name" value="UBC_2"/>
    <property type="match status" value="1"/>
</dbReference>
<dbReference type="Gene3D" id="3.10.110.10">
    <property type="entry name" value="Ubiquitin Conjugating Enzyme"/>
    <property type="match status" value="1"/>
</dbReference>
<dbReference type="Pfam" id="PF00179">
    <property type="entry name" value="UQ_con"/>
    <property type="match status" value="1"/>
</dbReference>
<dbReference type="InterPro" id="IPR057735">
    <property type="entry name" value="UBE2O-like_tSH3-B"/>
</dbReference>
<comment type="caution">
    <text evidence="4">The sequence shown here is derived from an EMBL/GenBank/DDBJ whole genome shotgun (WGS) entry which is preliminary data.</text>
</comment>
<dbReference type="Pfam" id="PF23044">
    <property type="entry name" value="SH3-C_UBE2O"/>
    <property type="match status" value="1"/>
</dbReference>
<evidence type="ECO:0000313" key="4">
    <source>
        <dbReference type="EMBL" id="RWS17012.1"/>
    </source>
</evidence>
<dbReference type="Pfam" id="PF23046">
    <property type="entry name" value="tSH3-B_UBE2O"/>
    <property type="match status" value="1"/>
</dbReference>
<evidence type="ECO:0000313" key="5">
    <source>
        <dbReference type="Proteomes" id="UP000285301"/>
    </source>
</evidence>
<dbReference type="PANTHER" id="PTHR46116">
    <property type="entry name" value="(E3-INDEPENDENT) E2 UBIQUITIN-CONJUGATING ENZYME"/>
    <property type="match status" value="1"/>
</dbReference>
<dbReference type="EMBL" id="NCKU01000135">
    <property type="protein sequence ID" value="RWS17012.1"/>
    <property type="molecule type" value="Genomic_DNA"/>
</dbReference>
<proteinExistence type="predicted"/>
<evidence type="ECO:0000256" key="2">
    <source>
        <dbReference type="ARBA" id="ARBA00022786"/>
    </source>
</evidence>
<keyword evidence="1" id="KW-0808">Transferase</keyword>
<evidence type="ECO:0000259" key="3">
    <source>
        <dbReference type="PROSITE" id="PS50127"/>
    </source>
</evidence>
<dbReference type="InterPro" id="IPR000608">
    <property type="entry name" value="UBC"/>
</dbReference>
<dbReference type="AlphaFoldDB" id="A0A3S3QAY5"/>
<dbReference type="STRING" id="1965070.A0A3S3QAY5"/>
<gene>
    <name evidence="4" type="ORF">B4U79_09866</name>
</gene>
<dbReference type="Proteomes" id="UP000285301">
    <property type="component" value="Unassembled WGS sequence"/>
</dbReference>
<dbReference type="CDD" id="cd23837">
    <property type="entry name" value="UBCc_UBE2O"/>
    <property type="match status" value="1"/>
</dbReference>
<dbReference type="InterPro" id="IPR016135">
    <property type="entry name" value="UBQ-conjugating_enzyme/RWD"/>
</dbReference>
<dbReference type="InterPro" id="IPR057734">
    <property type="entry name" value="UBE2O-like_SH3-C"/>
</dbReference>
<organism evidence="4 5">
    <name type="scientific">Dinothrombium tinctorium</name>
    <dbReference type="NCBI Taxonomy" id="1965070"/>
    <lineage>
        <taxon>Eukaryota</taxon>
        <taxon>Metazoa</taxon>
        <taxon>Ecdysozoa</taxon>
        <taxon>Arthropoda</taxon>
        <taxon>Chelicerata</taxon>
        <taxon>Arachnida</taxon>
        <taxon>Acari</taxon>
        <taxon>Acariformes</taxon>
        <taxon>Trombidiformes</taxon>
        <taxon>Prostigmata</taxon>
        <taxon>Anystina</taxon>
        <taxon>Parasitengona</taxon>
        <taxon>Trombidioidea</taxon>
        <taxon>Trombidiidae</taxon>
        <taxon>Dinothrombium</taxon>
    </lineage>
</organism>
<sequence>MESNAAALPVLPKPNASAFDHSHTVFHAFVPVSFFESEPIDDKSLEVSFVNWDLFPGCFVRRSKQTKSDEIGFCKETQMKLTLRTLDTNDVIENVDRSDFVPLSTINFGTLFLFHSWIGKVVKIKQQITVKTDDGSVAVVGFEDIIDFVELAKEKARFYVYDSFDRFSIGKQFTGPKNSLKKFQWSSLTDDLKKILESESGAEIKITISDVAISEIKVQWLYCISEESVPNDAQSSSSTSLKATREESKHNLYRVTNNIASNGLKSPPKFLKGNDLLEIKSLNFIANKLKARIDWVGYYLKNLDFPNGNHSATTSTNSFDNYKINVSGVISKSESSEVLNEEDVNQNVSQFVSSDSNHSASVVKRKNSSPEYSLKNKRIKPTSSTVPDLGIPVKIIGMKTLATVLWQNNKLETDIESSSLYPSNYFMEGEEVFPGKFVVKADNMKDEYGVIQNVNYSEKTAYVKWFRKMDLDKENQAPQFIQDELVSTYDIKNDPKLCFWRGASVFKITKSDSEPKNYMKRVGQVINPWCDGKILCGWADGTQSFVYPQELFHLSNVSVTEPKETTKTVKKSSSELNVLLPKIKMHKIAKYLEGIILEDSQALKETLDTINEEEEESDILEIDNEPKCETGSLKTLESVPMSHRFYQSKFEPNSLNSFTRRVRKEIMILQSSIPPSISVITFEDRLDLFSVMIKGPKATPYEDGLFFFDIQLPSNYPHVPPVVHYYSFCSKRLNPNLYEDGLVCLSLLGTWTGSGTELWSSNSNLLQLLLSIQSLILVDEPYFNEPGFVRQKGTEIGGRKSKLYNEMVVLKLMQSMCKLIQHPIEIFAEEIREHFRNAAKSFIARLETWINLSKSTEESNDAEKSTSSNGAEFPLLPCSQGFCISLKREILNFQQMLQAQNILSLADK</sequence>
<dbReference type="InterPro" id="IPR057733">
    <property type="entry name" value="UBE2O-like_SH3-B"/>
</dbReference>
<keyword evidence="5" id="KW-1185">Reference proteome</keyword>